<feature type="region of interest" description="Disordered" evidence="1">
    <location>
        <begin position="1"/>
        <end position="162"/>
    </location>
</feature>
<feature type="compositionally biased region" description="Low complexity" evidence="1">
    <location>
        <begin position="126"/>
        <end position="135"/>
    </location>
</feature>
<keyword evidence="3" id="KW-1185">Reference proteome</keyword>
<name>A0ABQ3U8R0_STRHY</name>
<organism evidence="2 3">
    <name type="scientific">Streptomyces hygroscopicus</name>
    <dbReference type="NCBI Taxonomy" id="1912"/>
    <lineage>
        <taxon>Bacteria</taxon>
        <taxon>Bacillati</taxon>
        <taxon>Actinomycetota</taxon>
        <taxon>Actinomycetes</taxon>
        <taxon>Kitasatosporales</taxon>
        <taxon>Streptomycetaceae</taxon>
        <taxon>Streptomyces</taxon>
        <taxon>Streptomyces violaceusniger group</taxon>
    </lineage>
</organism>
<feature type="compositionally biased region" description="Basic residues" evidence="1">
    <location>
        <begin position="136"/>
        <end position="145"/>
    </location>
</feature>
<reference evidence="2" key="1">
    <citation type="submission" date="2024-05" db="EMBL/GenBank/DDBJ databases">
        <title>Whole genome shotgun sequence of Streptomyces hygroscopicus NBRC 113678.</title>
        <authorList>
            <person name="Komaki H."/>
            <person name="Tamura T."/>
        </authorList>
    </citation>
    <scope>NUCLEOTIDE SEQUENCE</scope>
    <source>
        <strain evidence="2">N11-34</strain>
    </source>
</reference>
<dbReference type="EMBL" id="BNEK01000005">
    <property type="protein sequence ID" value="GHJ31979.1"/>
    <property type="molecule type" value="Genomic_DNA"/>
</dbReference>
<evidence type="ECO:0000313" key="2">
    <source>
        <dbReference type="EMBL" id="GHJ31979.1"/>
    </source>
</evidence>
<accession>A0ABQ3U8R0</accession>
<dbReference type="Proteomes" id="UP001054854">
    <property type="component" value="Unassembled WGS sequence"/>
</dbReference>
<proteinExistence type="predicted"/>
<feature type="compositionally biased region" description="Gly residues" evidence="1">
    <location>
        <begin position="52"/>
        <end position="63"/>
    </location>
</feature>
<protein>
    <recommendedName>
        <fullName evidence="4">IclR-ED domain-containing protein</fullName>
    </recommendedName>
</protein>
<sequence>MPLSAGPLADPDRARGERRHLPRPMAHGRGPRSVWRRPGHALAEQEPTEGLGTEGLGTEGLGTEGLRSLAVPVRDTRGRVYGTASMSPPVAAMKGHPAGAWTGHPRARGGRGAVRAQGRRDRGRPLARGGRAQRGAPRRPRHRRDLRREPLPAPRATAPRVEAALATASAQLAPGAFRTV</sequence>
<gene>
    <name evidence="2" type="ORF">TPA0910_64120</name>
</gene>
<evidence type="ECO:0000256" key="1">
    <source>
        <dbReference type="SAM" id="MobiDB-lite"/>
    </source>
</evidence>
<evidence type="ECO:0008006" key="4">
    <source>
        <dbReference type="Google" id="ProtNLM"/>
    </source>
</evidence>
<comment type="caution">
    <text evidence="2">The sequence shown here is derived from an EMBL/GenBank/DDBJ whole genome shotgun (WGS) entry which is preliminary data.</text>
</comment>
<evidence type="ECO:0000313" key="3">
    <source>
        <dbReference type="Proteomes" id="UP001054854"/>
    </source>
</evidence>